<feature type="non-terminal residue" evidence="1">
    <location>
        <position position="1073"/>
    </location>
</feature>
<dbReference type="Gene3D" id="3.40.50.300">
    <property type="entry name" value="P-loop containing nucleotide triphosphate hydrolases"/>
    <property type="match status" value="3"/>
</dbReference>
<dbReference type="Proteomes" id="UP000696485">
    <property type="component" value="Unassembled WGS sequence"/>
</dbReference>
<name>A0A9P5VJF8_9FUNG</name>
<protein>
    <recommendedName>
        <fullName evidence="3">G domain-containing protein</fullName>
    </recommendedName>
</protein>
<evidence type="ECO:0000313" key="2">
    <source>
        <dbReference type="Proteomes" id="UP000696485"/>
    </source>
</evidence>
<evidence type="ECO:0000313" key="1">
    <source>
        <dbReference type="EMBL" id="KAF9327194.1"/>
    </source>
</evidence>
<dbReference type="AlphaFoldDB" id="A0A9P5VJF8"/>
<gene>
    <name evidence="1" type="ORF">BG006_009467</name>
</gene>
<reference evidence="1" key="1">
    <citation type="journal article" date="2020" name="Fungal Divers.">
        <title>Resolving the Mortierellaceae phylogeny through synthesis of multi-gene phylogenetics and phylogenomics.</title>
        <authorList>
            <person name="Vandepol N."/>
            <person name="Liber J."/>
            <person name="Desiro A."/>
            <person name="Na H."/>
            <person name="Kennedy M."/>
            <person name="Barry K."/>
            <person name="Grigoriev I.V."/>
            <person name="Miller A.N."/>
            <person name="O'Donnell K."/>
            <person name="Stajich J.E."/>
            <person name="Bonito G."/>
        </authorList>
    </citation>
    <scope>NUCLEOTIDE SEQUENCE</scope>
    <source>
        <strain evidence="1">NVP1</strain>
    </source>
</reference>
<keyword evidence="2" id="KW-1185">Reference proteome</keyword>
<organism evidence="1 2">
    <name type="scientific">Podila minutissima</name>
    <dbReference type="NCBI Taxonomy" id="64525"/>
    <lineage>
        <taxon>Eukaryota</taxon>
        <taxon>Fungi</taxon>
        <taxon>Fungi incertae sedis</taxon>
        <taxon>Mucoromycota</taxon>
        <taxon>Mortierellomycotina</taxon>
        <taxon>Mortierellomycetes</taxon>
        <taxon>Mortierellales</taxon>
        <taxon>Mortierellaceae</taxon>
        <taxon>Podila</taxon>
    </lineage>
</organism>
<dbReference type="EMBL" id="JAAAUY010000691">
    <property type="protein sequence ID" value="KAF9327194.1"/>
    <property type="molecule type" value="Genomic_DNA"/>
</dbReference>
<accession>A0A9P5VJF8</accession>
<comment type="caution">
    <text evidence="1">The sequence shown here is derived from an EMBL/GenBank/DDBJ whole genome shotgun (WGS) entry which is preliminary data.</text>
</comment>
<evidence type="ECO:0008006" key="3">
    <source>
        <dbReference type="Google" id="ProtNLM"/>
    </source>
</evidence>
<sequence>MGKTQAGKSALVEHIKNYANPNYNIDRTLLGNGYVSKTRIPQTFLVESTLPVYEVYKIATGETISLDNLSAKFDDEEDYRDFVMSREKDIGMRISPQNANSPTEPVEFQFLDTPGTNNTSESDTAHASNIINEMINIRTFNLIVIVVSYKNRLTQEQKLAFEYYANVFKGLHSRIVFLHTHVEYTEIHHSNEMHHANMDMTNKTLSKIFRLHDSEVVFDEDNFQEYSSFTIDMVSKKRPVINCLIRNTIREILKKATEPPAILDTSSQNISRIYKTTHPTKFNDDERKRIKQRFLAEAAKMPRVEEVEQIDVGGEDFEQVNILLIGDVQSGKSSLVETFKLYADSDYVVNTQHITQGNSRFADEKVKVTAFLSDLHTVQIHRLKASTGRYDVVDLEGDAKTLSEEAFAELINLDHNGADTVIIAPNSTKRYRFNIYEGPSLNESAKNFEKNIFSVHRTLFESKAEFHQVLFTLAPGPITIAIRTTIQVCSDIFSDLSSLFSFVHTKIDYLKLHISNKQFQDSMKERTELLQRCIQSSAAPFMIDCNLLSSWPIQRAKTYNVVHEILKSAISQTPIALKSPLMKKTPKMVSIDTYIKWQDHIAFQDTQKEITQNNKGCVELRSKIRQLGLDYKTKNQEVNSAKNKEDVATRDDMEVVFEDKFTAAAEPYPEIYSKTMTFKKQPRMVEKVHMVADNVEIEQELGGEGFNHWKIIYRHKTGAAASLVVKLYAKKHDSAGNPVGETEELAKIRHERLDLEKQLAVVEERIRSKWHVQKEYRLLRTWISRETLPKAVMEDLTKAEVYEAKETPFDKVKEIYLKSCGVFDTDPCEPVEQINILLIGDAQSGKTSLVEAFRLYGDTKYVVDTQHITKDKIRSANETVKITSFLADLHTVQIRKLKINTGGYDVVDLEEEASRMTEEDFEDLLNLRPKHAETVSIGSNGAMKYRINIYEGPSLNESDENYEDYIFSIHQTIVKSEAQFHQVLFTLAPGPITGARSVITTFCDIFSDINSLFSFVHTKIDYLKLHIGNKQFKDSIKERQEILQQYTQSAATLYLIDNNLMSNRPVQRGKTMN</sequence>
<dbReference type="InterPro" id="IPR027417">
    <property type="entry name" value="P-loop_NTPase"/>
</dbReference>
<proteinExistence type="predicted"/>
<dbReference type="SUPFAM" id="SSF52540">
    <property type="entry name" value="P-loop containing nucleoside triphosphate hydrolases"/>
    <property type="match status" value="3"/>
</dbReference>